<protein>
    <submittedName>
        <fullName evidence="1">Uncharacterized protein</fullName>
    </submittedName>
</protein>
<reference evidence="1" key="1">
    <citation type="submission" date="2014-11" db="EMBL/GenBank/DDBJ databases">
        <authorList>
            <person name="Amaro Gonzalez C."/>
        </authorList>
    </citation>
    <scope>NUCLEOTIDE SEQUENCE</scope>
</reference>
<reference evidence="1" key="2">
    <citation type="journal article" date="2015" name="Fish Shellfish Immunol.">
        <title>Early steps in the European eel (Anguilla anguilla)-Vibrio vulnificus interaction in the gills: Role of the RtxA13 toxin.</title>
        <authorList>
            <person name="Callol A."/>
            <person name="Pajuelo D."/>
            <person name="Ebbesson L."/>
            <person name="Teles M."/>
            <person name="MacKenzie S."/>
            <person name="Amaro C."/>
        </authorList>
    </citation>
    <scope>NUCLEOTIDE SEQUENCE</scope>
</reference>
<dbReference type="EMBL" id="GBXM01022752">
    <property type="protein sequence ID" value="JAH85825.1"/>
    <property type="molecule type" value="Transcribed_RNA"/>
</dbReference>
<dbReference type="AlphaFoldDB" id="A0A0E9W8E3"/>
<proteinExistence type="predicted"/>
<sequence>MSFKIESKRQRVLLKYNLFSNQFHNVINFPFLVLH</sequence>
<name>A0A0E9W8E3_ANGAN</name>
<organism evidence="1">
    <name type="scientific">Anguilla anguilla</name>
    <name type="common">European freshwater eel</name>
    <name type="synonym">Muraena anguilla</name>
    <dbReference type="NCBI Taxonomy" id="7936"/>
    <lineage>
        <taxon>Eukaryota</taxon>
        <taxon>Metazoa</taxon>
        <taxon>Chordata</taxon>
        <taxon>Craniata</taxon>
        <taxon>Vertebrata</taxon>
        <taxon>Euteleostomi</taxon>
        <taxon>Actinopterygii</taxon>
        <taxon>Neopterygii</taxon>
        <taxon>Teleostei</taxon>
        <taxon>Anguilliformes</taxon>
        <taxon>Anguillidae</taxon>
        <taxon>Anguilla</taxon>
    </lineage>
</organism>
<accession>A0A0E9W8E3</accession>
<evidence type="ECO:0000313" key="1">
    <source>
        <dbReference type="EMBL" id="JAH85825.1"/>
    </source>
</evidence>